<dbReference type="Proteomes" id="UP000515237">
    <property type="component" value="Chromosome"/>
</dbReference>
<dbReference type="SUPFAM" id="SSF56925">
    <property type="entry name" value="OMPA-like"/>
    <property type="match status" value="1"/>
</dbReference>
<proteinExistence type="predicted"/>
<reference evidence="1 2" key="1">
    <citation type="journal article" date="2018" name="Int. J. Syst. Evol. Microbiol.">
        <title>Adhaeribacter swui sp. nov., isolated from wet mud.</title>
        <authorList>
            <person name="Kim D.U."/>
            <person name="Kim K.W."/>
            <person name="Kang M.S."/>
            <person name="Kim J.Y."/>
            <person name="Jang J.H."/>
            <person name="Kim M.K."/>
        </authorList>
    </citation>
    <scope>NUCLEOTIDE SEQUENCE [LARGE SCALE GENOMIC DNA]</scope>
    <source>
        <strain evidence="1 2">KCTC 52873</strain>
    </source>
</reference>
<sequence length="204" mass="23085">MKVISSLFLFLTLGWFNCFGQLNKGTLLLGGNIRYTNKAVSDDDLRSVNNHEGNQKEFVVGPRAGIFLKNNLAVGLLLNYEHQKQRNWDEYNNLFYGSQTQILKLGPFIRYYHFIVPELAVFGQGAITYNYNFNSHDTFVFTANVSPGLTYFITPKLGLEMNLGGISYTRGVYKPNKEDRATSNLIDLQLISGLQIGGSFYLSR</sequence>
<keyword evidence="2" id="KW-1185">Reference proteome</keyword>
<dbReference type="KEGG" id="aswu:HUW51_12460"/>
<evidence type="ECO:0008006" key="3">
    <source>
        <dbReference type="Google" id="ProtNLM"/>
    </source>
</evidence>
<accession>A0A7G7G8K8</accession>
<evidence type="ECO:0000313" key="1">
    <source>
        <dbReference type="EMBL" id="QNF33492.1"/>
    </source>
</evidence>
<protein>
    <recommendedName>
        <fullName evidence="3">Outer membrane beta-barrel protein</fullName>
    </recommendedName>
</protein>
<evidence type="ECO:0000313" key="2">
    <source>
        <dbReference type="Proteomes" id="UP000515237"/>
    </source>
</evidence>
<dbReference type="InterPro" id="IPR011250">
    <property type="entry name" value="OMP/PagP_B-barrel"/>
</dbReference>
<name>A0A7G7G8K8_9BACT</name>
<dbReference type="RefSeq" id="WP_185274342.1">
    <property type="nucleotide sequence ID" value="NZ_CP055156.1"/>
</dbReference>
<dbReference type="EMBL" id="CP055156">
    <property type="protein sequence ID" value="QNF33492.1"/>
    <property type="molecule type" value="Genomic_DNA"/>
</dbReference>
<gene>
    <name evidence="1" type="ORF">HUW51_12460</name>
</gene>
<dbReference type="AlphaFoldDB" id="A0A7G7G8K8"/>
<organism evidence="1 2">
    <name type="scientific">Adhaeribacter swui</name>
    <dbReference type="NCBI Taxonomy" id="2086471"/>
    <lineage>
        <taxon>Bacteria</taxon>
        <taxon>Pseudomonadati</taxon>
        <taxon>Bacteroidota</taxon>
        <taxon>Cytophagia</taxon>
        <taxon>Cytophagales</taxon>
        <taxon>Hymenobacteraceae</taxon>
        <taxon>Adhaeribacter</taxon>
    </lineage>
</organism>